<comment type="caution">
    <text evidence="2">The sequence shown here is derived from an EMBL/GenBank/DDBJ whole genome shotgun (WGS) entry which is preliminary data.</text>
</comment>
<keyword evidence="2" id="KW-0645">Protease</keyword>
<dbReference type="InterPro" id="IPR036366">
    <property type="entry name" value="PGBDSf"/>
</dbReference>
<dbReference type="GO" id="GO:0008233">
    <property type="term" value="F:peptidase activity"/>
    <property type="evidence" value="ECO:0007669"/>
    <property type="project" value="UniProtKB-KW"/>
</dbReference>
<dbReference type="InterPro" id="IPR036365">
    <property type="entry name" value="PGBD-like_sf"/>
</dbReference>
<keyword evidence="3" id="KW-1185">Reference proteome</keyword>
<evidence type="ECO:0000313" key="2">
    <source>
        <dbReference type="EMBL" id="GAE88712.1"/>
    </source>
</evidence>
<dbReference type="EMBL" id="BAVR01000023">
    <property type="protein sequence ID" value="GAE88712.1"/>
    <property type="molecule type" value="Genomic_DNA"/>
</dbReference>
<name>W4V695_9FIRM</name>
<gene>
    <name evidence="2" type="ORF">JCM21531_2178</name>
</gene>
<feature type="domain" description="Peptidoglycan binding-like" evidence="1">
    <location>
        <begin position="44"/>
        <end position="98"/>
    </location>
</feature>
<sequence length="125" mass="14104">MRMIDGVGLEPDIYVENSPEGKYKVLEGIKKLRKVTKPSLNTESEDVLNAESILAVLGYDVGTPDNLMDEKTVRAVAQFQKDCGLYSYGVLDFATQQELNDKLDELILMKDRDSQYEKAVELLKN</sequence>
<dbReference type="InterPro" id="IPR002477">
    <property type="entry name" value="Peptidoglycan-bd-like"/>
</dbReference>
<proteinExistence type="predicted"/>
<dbReference type="GO" id="GO:0006508">
    <property type="term" value="P:proteolysis"/>
    <property type="evidence" value="ECO:0007669"/>
    <property type="project" value="UniProtKB-KW"/>
</dbReference>
<dbReference type="SUPFAM" id="SSF47090">
    <property type="entry name" value="PGBD-like"/>
    <property type="match status" value="1"/>
</dbReference>
<dbReference type="RefSeq" id="WP_243467411.1">
    <property type="nucleotide sequence ID" value="NZ_BAVR01000023.1"/>
</dbReference>
<dbReference type="Pfam" id="PF01471">
    <property type="entry name" value="PG_binding_1"/>
    <property type="match status" value="1"/>
</dbReference>
<evidence type="ECO:0000259" key="1">
    <source>
        <dbReference type="Pfam" id="PF01471"/>
    </source>
</evidence>
<keyword evidence="2" id="KW-0378">Hydrolase</keyword>
<dbReference type="Gene3D" id="1.10.101.10">
    <property type="entry name" value="PGBD-like superfamily/PGBD"/>
    <property type="match status" value="1"/>
</dbReference>
<dbReference type="Proteomes" id="UP000019109">
    <property type="component" value="Unassembled WGS sequence"/>
</dbReference>
<evidence type="ECO:0000313" key="3">
    <source>
        <dbReference type="Proteomes" id="UP000019109"/>
    </source>
</evidence>
<dbReference type="AlphaFoldDB" id="W4V695"/>
<dbReference type="STRING" id="1294263.JCM21531_2178"/>
<accession>W4V695</accession>
<reference evidence="2" key="1">
    <citation type="journal article" date="2014" name="Genome Announc.">
        <title>Draft Genome Sequence of Clostridium straminisolvens Strain JCM 21531T, Isolated from a Cellulose-Degrading Bacterial Community.</title>
        <authorList>
            <person name="Yuki M."/>
            <person name="Oshima K."/>
            <person name="Suda W."/>
            <person name="Sakamoto M."/>
            <person name="Kitamura K."/>
            <person name="Iida T."/>
            <person name="Hattori M."/>
            <person name="Ohkuma M."/>
        </authorList>
    </citation>
    <scope>NUCLEOTIDE SEQUENCE [LARGE SCALE GENOMIC DNA]</scope>
    <source>
        <strain evidence="2">JCM 21531</strain>
    </source>
</reference>
<protein>
    <submittedName>
        <fullName evidence="2">Carboxyl-terminal protease</fullName>
    </submittedName>
</protein>
<organism evidence="2 3">
    <name type="scientific">Acetivibrio straminisolvens JCM 21531</name>
    <dbReference type="NCBI Taxonomy" id="1294263"/>
    <lineage>
        <taxon>Bacteria</taxon>
        <taxon>Bacillati</taxon>
        <taxon>Bacillota</taxon>
        <taxon>Clostridia</taxon>
        <taxon>Eubacteriales</taxon>
        <taxon>Oscillospiraceae</taxon>
        <taxon>Acetivibrio</taxon>
    </lineage>
</organism>